<proteinExistence type="predicted"/>
<keyword evidence="2" id="KW-1185">Reference proteome</keyword>
<gene>
    <name evidence="1" type="ordered locus">VIT_03s0038g01450</name>
</gene>
<dbReference type="AlphaFoldDB" id="D7U5C0"/>
<protein>
    <submittedName>
        <fullName evidence="1">Uncharacterized protein</fullName>
    </submittedName>
</protein>
<dbReference type="InParanoid" id="D7U5C0"/>
<name>D7U5C0_VITVI</name>
<accession>D7U5C0</accession>
<dbReference type="PaxDb" id="29760-VIT_03s0038g01450.t01"/>
<reference evidence="2" key="1">
    <citation type="journal article" date="2007" name="Nature">
        <title>The grapevine genome sequence suggests ancestral hexaploidization in major angiosperm phyla.</title>
        <authorList>
            <consortium name="The French-Italian Public Consortium for Grapevine Genome Characterization."/>
            <person name="Jaillon O."/>
            <person name="Aury J.-M."/>
            <person name="Noel B."/>
            <person name="Policriti A."/>
            <person name="Clepet C."/>
            <person name="Casagrande A."/>
            <person name="Choisne N."/>
            <person name="Aubourg S."/>
            <person name="Vitulo N."/>
            <person name="Jubin C."/>
            <person name="Vezzi A."/>
            <person name="Legeai F."/>
            <person name="Hugueney P."/>
            <person name="Dasilva C."/>
            <person name="Horner D."/>
            <person name="Mica E."/>
            <person name="Jublot D."/>
            <person name="Poulain J."/>
            <person name="Bruyere C."/>
            <person name="Billault A."/>
            <person name="Segurens B."/>
            <person name="Gouyvenoux M."/>
            <person name="Ugarte E."/>
            <person name="Cattonaro F."/>
            <person name="Anthouard V."/>
            <person name="Vico V."/>
            <person name="Del Fabbro C."/>
            <person name="Alaux M."/>
            <person name="Di Gaspero G."/>
            <person name="Dumas V."/>
            <person name="Felice N."/>
            <person name="Paillard S."/>
            <person name="Juman I."/>
            <person name="Moroldo M."/>
            <person name="Scalabrin S."/>
            <person name="Canaguier A."/>
            <person name="Le Clainche I."/>
            <person name="Malacrida G."/>
            <person name="Durand E."/>
            <person name="Pesole G."/>
            <person name="Laucou V."/>
            <person name="Chatelet P."/>
            <person name="Merdinoglu D."/>
            <person name="Delledonne M."/>
            <person name="Pezzotti M."/>
            <person name="Lecharny A."/>
            <person name="Scarpelli C."/>
            <person name="Artiguenave F."/>
            <person name="Pe M.E."/>
            <person name="Valle G."/>
            <person name="Morgante M."/>
            <person name="Caboche M."/>
            <person name="Adam-Blondon A.-F."/>
            <person name="Weissenbach J."/>
            <person name="Quetier F."/>
            <person name="Wincker P."/>
        </authorList>
    </citation>
    <scope>NUCLEOTIDE SEQUENCE [LARGE SCALE GENOMIC DNA]</scope>
    <source>
        <strain evidence="2">cv. Pinot noir / PN40024</strain>
    </source>
</reference>
<dbReference type="Proteomes" id="UP000009183">
    <property type="component" value="Chromosome 3"/>
</dbReference>
<organism evidence="1 2">
    <name type="scientific">Vitis vinifera</name>
    <name type="common">Grape</name>
    <dbReference type="NCBI Taxonomy" id="29760"/>
    <lineage>
        <taxon>Eukaryota</taxon>
        <taxon>Viridiplantae</taxon>
        <taxon>Streptophyta</taxon>
        <taxon>Embryophyta</taxon>
        <taxon>Tracheophyta</taxon>
        <taxon>Spermatophyta</taxon>
        <taxon>Magnoliopsida</taxon>
        <taxon>eudicotyledons</taxon>
        <taxon>Gunneridae</taxon>
        <taxon>Pentapetalae</taxon>
        <taxon>rosids</taxon>
        <taxon>Vitales</taxon>
        <taxon>Vitaceae</taxon>
        <taxon>Viteae</taxon>
        <taxon>Vitis</taxon>
    </lineage>
</organism>
<dbReference type="EMBL" id="FN596508">
    <property type="protein sequence ID" value="CBI37939.3"/>
    <property type="molecule type" value="Genomic_DNA"/>
</dbReference>
<evidence type="ECO:0000313" key="1">
    <source>
        <dbReference type="EMBL" id="CBI37939.3"/>
    </source>
</evidence>
<sequence length="26" mass="2977">MESLTNGEVLRLILIIQFLEPTMDSL</sequence>
<evidence type="ECO:0000313" key="2">
    <source>
        <dbReference type="Proteomes" id="UP000009183"/>
    </source>
</evidence>
<dbReference type="HOGENOM" id="CLU_3417742_0_0_1"/>